<gene>
    <name evidence="2" type="ORF">SAMN06295937_10399</name>
</gene>
<evidence type="ECO:0000313" key="2">
    <source>
        <dbReference type="EMBL" id="SKB97167.1"/>
    </source>
</evidence>
<accession>A0A1T5FM42</accession>
<dbReference type="PANTHER" id="PTHR42889">
    <property type="entry name" value="BLR3681 PROTEIN"/>
    <property type="match status" value="1"/>
</dbReference>
<dbReference type="Pfam" id="PF04909">
    <property type="entry name" value="Amidohydro_2"/>
    <property type="match status" value="1"/>
</dbReference>
<dbReference type="Proteomes" id="UP000190044">
    <property type="component" value="Unassembled WGS sequence"/>
</dbReference>
<evidence type="ECO:0000313" key="3">
    <source>
        <dbReference type="Proteomes" id="UP000190044"/>
    </source>
</evidence>
<dbReference type="Gene3D" id="3.20.20.140">
    <property type="entry name" value="Metal-dependent hydrolases"/>
    <property type="match status" value="1"/>
</dbReference>
<dbReference type="InterPro" id="IPR006680">
    <property type="entry name" value="Amidohydro-rel"/>
</dbReference>
<keyword evidence="3" id="KW-1185">Reference proteome</keyword>
<protein>
    <recommendedName>
        <fullName evidence="1">Amidohydrolase-related domain-containing protein</fullName>
    </recommendedName>
</protein>
<evidence type="ECO:0000259" key="1">
    <source>
        <dbReference type="Pfam" id="PF04909"/>
    </source>
</evidence>
<organism evidence="2 3">
    <name type="scientific">Sphingopyxis flava</name>
    <dbReference type="NCBI Taxonomy" id="1507287"/>
    <lineage>
        <taxon>Bacteria</taxon>
        <taxon>Pseudomonadati</taxon>
        <taxon>Pseudomonadota</taxon>
        <taxon>Alphaproteobacteria</taxon>
        <taxon>Sphingomonadales</taxon>
        <taxon>Sphingomonadaceae</taxon>
        <taxon>Sphingopyxis</taxon>
    </lineage>
</organism>
<dbReference type="EMBL" id="FUYP01000039">
    <property type="protein sequence ID" value="SKB97167.1"/>
    <property type="molecule type" value="Genomic_DNA"/>
</dbReference>
<dbReference type="SUPFAM" id="SSF51556">
    <property type="entry name" value="Metallo-dependent hydrolases"/>
    <property type="match status" value="1"/>
</dbReference>
<sequence>MNNDLPNFLQQLSSDEYTPAPLTKTDDRVIARTLETQQHLAERYRLRPQQLHQASATAAGLIALNEEYGHRFFDVDRDAIVDDLTAAVAFSGEGLVFDVQTHFMAPHCQRVTPVEHLHDLYRATMPQWWSEMDDIVKFDLATYITNVFLESEVAVAILTSGNGLDDSRHLFNDEMAATRALVDGFAGSGRLLQHSVVHADLKEELAAMPYWAEEFKPAAWKVYTPGRWGVDGFERGWMLDDEEYGHPFLEQARKCGVKRICAHKGISVMVDNGSPRDIGPAAKAFPDLQFLVYHSGYEFVHWGAAPEGPYTEETANQGINRLIHSCLKAGVIPSQNVFAELGTTWFAVLRRPMEAAHVLGKLLKYFGEDNVVWGSDSIWYGSQQPLINAFRSFQIPEELCEQYGYPKLTPTIKAKILGGNAARVYDIDLEGMRPRVMADDMAWARKLLADYKQSGFAALR</sequence>
<dbReference type="OrthoDB" id="9799024at2"/>
<dbReference type="RefSeq" id="WP_079640032.1">
    <property type="nucleotide sequence ID" value="NZ_FUYP01000039.1"/>
</dbReference>
<name>A0A1T5FM42_9SPHN</name>
<dbReference type="GO" id="GO:0016787">
    <property type="term" value="F:hydrolase activity"/>
    <property type="evidence" value="ECO:0007669"/>
    <property type="project" value="InterPro"/>
</dbReference>
<dbReference type="InterPro" id="IPR032466">
    <property type="entry name" value="Metal_Hydrolase"/>
</dbReference>
<reference evidence="3" key="1">
    <citation type="submission" date="2017-02" db="EMBL/GenBank/DDBJ databases">
        <authorList>
            <person name="Varghese N."/>
            <person name="Submissions S."/>
        </authorList>
    </citation>
    <scope>NUCLEOTIDE SEQUENCE [LARGE SCALE GENOMIC DNA]</scope>
    <source>
        <strain evidence="3">R11H</strain>
    </source>
</reference>
<feature type="domain" description="Amidohydrolase-related" evidence="1">
    <location>
        <begin position="240"/>
        <end position="427"/>
    </location>
</feature>
<dbReference type="PANTHER" id="PTHR42889:SF1">
    <property type="entry name" value="BLR3681 PROTEIN"/>
    <property type="match status" value="1"/>
</dbReference>
<proteinExistence type="predicted"/>
<dbReference type="AlphaFoldDB" id="A0A1T5FM42"/>